<protein>
    <submittedName>
        <fullName evidence="3">Uncharacterized protein</fullName>
    </submittedName>
</protein>
<feature type="transmembrane region" description="Helical" evidence="2">
    <location>
        <begin position="35"/>
        <end position="51"/>
    </location>
</feature>
<evidence type="ECO:0000313" key="3">
    <source>
        <dbReference type="EMBL" id="QHT02763.1"/>
    </source>
</evidence>
<evidence type="ECO:0000256" key="1">
    <source>
        <dbReference type="SAM" id="MobiDB-lite"/>
    </source>
</evidence>
<keyword evidence="2" id="KW-0812">Transmembrane</keyword>
<reference evidence="3" key="1">
    <citation type="journal article" date="2020" name="Nature">
        <title>Giant virus diversity and host interactions through global metagenomics.</title>
        <authorList>
            <person name="Schulz F."/>
            <person name="Roux S."/>
            <person name="Paez-Espino D."/>
            <person name="Jungbluth S."/>
            <person name="Walsh D.A."/>
            <person name="Denef V.J."/>
            <person name="McMahon K.D."/>
            <person name="Konstantinidis K.T."/>
            <person name="Eloe-Fadrosh E.A."/>
            <person name="Kyrpides N.C."/>
            <person name="Woyke T."/>
        </authorList>
    </citation>
    <scope>NUCLEOTIDE SEQUENCE</scope>
    <source>
        <strain evidence="3">GVMAG-M-3300020595-32</strain>
    </source>
</reference>
<dbReference type="AlphaFoldDB" id="A0A6C0CEN7"/>
<sequence>MTLNTIVEFSKNNMEFFILAIYAYVLFQIEDNDYVTMLLLTVAACLSICFLKKRNVVEGARCSGGDSDLTEGYVKEGFENPPKIVKQMPDMMGPYDGLCLQTGNNQSWMKSPDETALVPNDALFTYLSSQGPTKPVFTDNSALYGPSIDGHPDSDKKMFMLANNRTSPNCCPSTFSTSTGCVCTTKNQRDFIASRGAGKAKESKSDVSESTQE</sequence>
<name>A0A6C0CEN7_9ZZZZ</name>
<keyword evidence="2" id="KW-0472">Membrane</keyword>
<feature type="transmembrane region" description="Helical" evidence="2">
    <location>
        <begin position="12"/>
        <end position="29"/>
    </location>
</feature>
<keyword evidence="2" id="KW-1133">Transmembrane helix</keyword>
<organism evidence="3">
    <name type="scientific">viral metagenome</name>
    <dbReference type="NCBI Taxonomy" id="1070528"/>
    <lineage>
        <taxon>unclassified sequences</taxon>
        <taxon>metagenomes</taxon>
        <taxon>organismal metagenomes</taxon>
    </lineage>
</organism>
<accession>A0A6C0CEN7</accession>
<dbReference type="EMBL" id="MN739398">
    <property type="protein sequence ID" value="QHT02763.1"/>
    <property type="molecule type" value="Genomic_DNA"/>
</dbReference>
<evidence type="ECO:0000256" key="2">
    <source>
        <dbReference type="SAM" id="Phobius"/>
    </source>
</evidence>
<proteinExistence type="predicted"/>
<feature type="region of interest" description="Disordered" evidence="1">
    <location>
        <begin position="193"/>
        <end position="213"/>
    </location>
</feature>